<proteinExistence type="predicted"/>
<evidence type="ECO:0000313" key="2">
    <source>
        <dbReference type="Proteomes" id="UP000031390"/>
    </source>
</evidence>
<name>A0A0C1GNT9_9NEIS</name>
<dbReference type="Proteomes" id="UP000031390">
    <property type="component" value="Unassembled WGS sequence"/>
</dbReference>
<dbReference type="EMBL" id="JUFZ01000045">
    <property type="protein sequence ID" value="KIC08100.1"/>
    <property type="molecule type" value="Genomic_DNA"/>
</dbReference>
<accession>A0A0C1GNT9</accession>
<gene>
    <name evidence="1" type="ORF">MCC93_12450</name>
</gene>
<dbReference type="AlphaFoldDB" id="A0A0C1GNT9"/>
<protein>
    <submittedName>
        <fullName evidence="1">Uncharacterized protein</fullName>
    </submittedName>
</protein>
<sequence length="42" mass="4554">MMQGQIDLLGLGQHDVYSELRLDLFGSLIPAGTLAGDRLIIL</sequence>
<evidence type="ECO:0000313" key="1">
    <source>
        <dbReference type="EMBL" id="KIC08100.1"/>
    </source>
</evidence>
<organism evidence="1 2">
    <name type="scientific">Morococcus cerebrosus</name>
    <dbReference type="NCBI Taxonomy" id="1056807"/>
    <lineage>
        <taxon>Bacteria</taxon>
        <taxon>Pseudomonadati</taxon>
        <taxon>Pseudomonadota</taxon>
        <taxon>Betaproteobacteria</taxon>
        <taxon>Neisseriales</taxon>
        <taxon>Neisseriaceae</taxon>
        <taxon>Morococcus</taxon>
    </lineage>
</organism>
<reference evidence="1 2" key="1">
    <citation type="submission" date="2014-12" db="EMBL/GenBank/DDBJ databases">
        <title>Genome sequence of Morococcus cerebrosus.</title>
        <authorList>
            <person name="Shin S.-K."/>
            <person name="Yi H."/>
        </authorList>
    </citation>
    <scope>NUCLEOTIDE SEQUENCE [LARGE SCALE GENOMIC DNA]</scope>
    <source>
        <strain evidence="1 2">CIP 81.93</strain>
    </source>
</reference>
<comment type="caution">
    <text evidence="1">The sequence shown here is derived from an EMBL/GenBank/DDBJ whole genome shotgun (WGS) entry which is preliminary data.</text>
</comment>